<keyword evidence="2" id="KW-1185">Reference proteome</keyword>
<accession>A0A4S2LW97</accession>
<organism evidence="1 2">
    <name type="scientific">Opisthorchis felineus</name>
    <dbReference type="NCBI Taxonomy" id="147828"/>
    <lineage>
        <taxon>Eukaryota</taxon>
        <taxon>Metazoa</taxon>
        <taxon>Spiralia</taxon>
        <taxon>Lophotrochozoa</taxon>
        <taxon>Platyhelminthes</taxon>
        <taxon>Trematoda</taxon>
        <taxon>Digenea</taxon>
        <taxon>Opisthorchiida</taxon>
        <taxon>Opisthorchiata</taxon>
        <taxon>Opisthorchiidae</taxon>
        <taxon>Opisthorchis</taxon>
    </lineage>
</organism>
<dbReference type="Proteomes" id="UP000308267">
    <property type="component" value="Unassembled WGS sequence"/>
</dbReference>
<dbReference type="AlphaFoldDB" id="A0A4S2LW97"/>
<reference evidence="1 2" key="1">
    <citation type="journal article" date="2019" name="BMC Genomics">
        <title>New insights from Opisthorchis felineus genome: update on genomics of the epidemiologically important liver flukes.</title>
        <authorList>
            <person name="Ershov N.I."/>
            <person name="Mordvinov V.A."/>
            <person name="Prokhortchouk E.B."/>
            <person name="Pakharukova M.Y."/>
            <person name="Gunbin K.V."/>
            <person name="Ustyantsev K."/>
            <person name="Genaev M.A."/>
            <person name="Blinov A.G."/>
            <person name="Mazur A."/>
            <person name="Boulygina E."/>
            <person name="Tsygankova S."/>
            <person name="Khrameeva E."/>
            <person name="Chekanov N."/>
            <person name="Fan G."/>
            <person name="Xiao A."/>
            <person name="Zhang H."/>
            <person name="Xu X."/>
            <person name="Yang H."/>
            <person name="Solovyev V."/>
            <person name="Lee S.M."/>
            <person name="Liu X."/>
            <person name="Afonnikov D.A."/>
            <person name="Skryabin K.G."/>
        </authorList>
    </citation>
    <scope>NUCLEOTIDE SEQUENCE [LARGE SCALE GENOMIC DNA]</scope>
    <source>
        <strain evidence="1">AK-0245</strain>
        <tissue evidence="1">Whole organism</tissue>
    </source>
</reference>
<gene>
    <name evidence="1" type="ORF">CRM22_004411</name>
</gene>
<sequence length="169" mass="19541">MRTQRNVCHEISNTFSQLVYKLALSSIRNTSLFMSIKYGFSQVLSIEIIWQAFRTSNRFLFGNPRVISANCSRLTRQSSALIFFTTWMAKPVGHGRRPKTRPAYGQRQVYTRQPCLSSTHIRSAEQHLTYRFTAPSREQLLRRSKYNPVYPCKLSCCLTLQLLLQALGV</sequence>
<dbReference type="EMBL" id="SJOL01006381">
    <property type="protein sequence ID" value="TGZ68140.1"/>
    <property type="molecule type" value="Genomic_DNA"/>
</dbReference>
<name>A0A4S2LW97_OPIFE</name>
<proteinExistence type="predicted"/>
<comment type="caution">
    <text evidence="1">The sequence shown here is derived from an EMBL/GenBank/DDBJ whole genome shotgun (WGS) entry which is preliminary data.</text>
</comment>
<protein>
    <submittedName>
        <fullName evidence="1">Uncharacterized protein</fullName>
    </submittedName>
</protein>
<evidence type="ECO:0000313" key="2">
    <source>
        <dbReference type="Proteomes" id="UP000308267"/>
    </source>
</evidence>
<evidence type="ECO:0000313" key="1">
    <source>
        <dbReference type="EMBL" id="TGZ68140.1"/>
    </source>
</evidence>